<evidence type="ECO:0000256" key="1">
    <source>
        <dbReference type="SAM" id="MobiDB-lite"/>
    </source>
</evidence>
<dbReference type="EMBL" id="JAPWDV010000001">
    <property type="protein sequence ID" value="KAJ6224699.1"/>
    <property type="molecule type" value="Genomic_DNA"/>
</dbReference>
<proteinExistence type="predicted"/>
<reference evidence="2" key="1">
    <citation type="submission" date="2022-12" db="EMBL/GenBank/DDBJ databases">
        <title>Genome assemblies of Blomia tropicalis.</title>
        <authorList>
            <person name="Cui Y."/>
        </authorList>
    </citation>
    <scope>NUCLEOTIDE SEQUENCE</scope>
    <source>
        <tissue evidence="2">Adult mites</tissue>
    </source>
</reference>
<accession>A0A9Q0MF62</accession>
<organism evidence="2 3">
    <name type="scientific">Blomia tropicalis</name>
    <name type="common">Mite</name>
    <dbReference type="NCBI Taxonomy" id="40697"/>
    <lineage>
        <taxon>Eukaryota</taxon>
        <taxon>Metazoa</taxon>
        <taxon>Ecdysozoa</taxon>
        <taxon>Arthropoda</taxon>
        <taxon>Chelicerata</taxon>
        <taxon>Arachnida</taxon>
        <taxon>Acari</taxon>
        <taxon>Acariformes</taxon>
        <taxon>Sarcoptiformes</taxon>
        <taxon>Astigmata</taxon>
        <taxon>Glycyphagoidea</taxon>
        <taxon>Echimyopodidae</taxon>
        <taxon>Blomia</taxon>
    </lineage>
</organism>
<keyword evidence="3" id="KW-1185">Reference proteome</keyword>
<dbReference type="OMA" id="NENIGDP"/>
<evidence type="ECO:0000313" key="2">
    <source>
        <dbReference type="EMBL" id="KAJ6224699.1"/>
    </source>
</evidence>
<comment type="caution">
    <text evidence="2">The sequence shown here is derived from an EMBL/GenBank/DDBJ whole genome shotgun (WGS) entry which is preliminary data.</text>
</comment>
<feature type="region of interest" description="Disordered" evidence="1">
    <location>
        <begin position="82"/>
        <end position="102"/>
    </location>
</feature>
<sequence length="1072" mass="118438">MEKGVTTTPASSLFLSTSNRNLMNMNSNQSIDSSLSIDDESNSNNKEEFVNSRLQSSPPIFDLDNDDVISLLNDDEMKISRSAGQTPVATSSDDNVESSSAIVQSVTPPEQFNSAIEVVTDEDKKLSSSSDLSKNPTVQTMVNNNSILSRSSPRALAMLKAATSSTIQLDSLANYSGDNLSPRQMIRRRQLQTVIQESTSPSTSPKRSSSFVPMSRGSQALRATKVWPIFSSIKTEEENSEEVATPTLKVIGGGTSSPSGSILRSPANSGSKKITHVSFTNPLVTSELLYDLNSSSVGLDKIFDSNQYSVTNIKPSVVCTENLEVTDPTDNSPRCAIKKLRTNDNLAVVTSFEMRNIDSGIRSLRYNNSRTCLKVFNDAAEVVTELDKNVIIPENKQSIELDTESLAKTAINQSENEINIEESSEKAADNEPKIKVTTENVDHVPITIEQKLDTNKTTEVIKEQVTPVLKEKDVDKTTFNVSKLPTLETNEGCPVEKVSIHSSDNESSKIGKSLTIKQELSDDQEKNCKEVAEKKPGISIADVGRSLFLNTLSSSNKSISKVNSSLLSISQRSLSILMQATSRPPNVFVEKTNSNTSDNESEDCSLTNSKPILPLTSDLTSSTFTSPFRRGLACLQAAKEKQKYRTSPYSKQNISSTNITFGKSILRRPPSNQPKVATMSRMVGPRLPRVFFNDPIISSAIEFDISESKLIIVGKFSPKCDDDDEESDEAITYPKPIETKKPVDEKIITNGTGRFKVTGALFTKIVKPSNEMLINMRRKPKLHHQNSTFEDCDNFGNEQLSDVLQVENRQKTGEKIQTHSGKSSMEVNDGGNESHRKSLPPDTTFSIDYDITNKSLIHSNCEKIHNTLLSLSNEKEPEIEVVEVDSHNLIEEQIIEEIDDSIIEPGEIKKQMHNATYSKPHKTNSKKESNINEIIPPVEVITVDYVPTLTPTFNSSNSFLPLTQRKSAKKLNKQPANKSSMSKNGRSGSPLICLVNPDEQLSYQTIETCDSSVQTERISTCDGECRSKNDEEKNTNVAGDNDDGPLIDIKMPLKLARQFYRYLGTYLKKYDN</sequence>
<feature type="region of interest" description="Disordered" evidence="1">
    <location>
        <begin position="25"/>
        <end position="58"/>
    </location>
</feature>
<dbReference type="AlphaFoldDB" id="A0A9Q0MF62"/>
<feature type="region of interest" description="Disordered" evidence="1">
    <location>
        <begin position="812"/>
        <end position="841"/>
    </location>
</feature>
<dbReference type="Proteomes" id="UP001142055">
    <property type="component" value="Chromosome 1"/>
</dbReference>
<feature type="region of interest" description="Disordered" evidence="1">
    <location>
        <begin position="968"/>
        <end position="990"/>
    </location>
</feature>
<gene>
    <name evidence="2" type="ORF">RDWZM_003244</name>
</gene>
<feature type="compositionally biased region" description="Polar residues" evidence="1">
    <location>
        <begin position="974"/>
        <end position="987"/>
    </location>
</feature>
<protein>
    <submittedName>
        <fullName evidence="2">Uncharacterized protein</fullName>
    </submittedName>
</protein>
<feature type="compositionally biased region" description="Low complexity" evidence="1">
    <location>
        <begin position="198"/>
        <end position="210"/>
    </location>
</feature>
<name>A0A9Q0MF62_BLOTA</name>
<evidence type="ECO:0000313" key="3">
    <source>
        <dbReference type="Proteomes" id="UP001142055"/>
    </source>
</evidence>
<feature type="compositionally biased region" description="Low complexity" evidence="1">
    <location>
        <begin position="26"/>
        <end position="36"/>
    </location>
</feature>
<feature type="region of interest" description="Disordered" evidence="1">
    <location>
        <begin position="194"/>
        <end position="215"/>
    </location>
</feature>